<feature type="repeat" description="ANK" evidence="3">
    <location>
        <begin position="405"/>
        <end position="437"/>
    </location>
</feature>
<evidence type="ECO:0000256" key="2">
    <source>
        <dbReference type="ARBA" id="ARBA00023043"/>
    </source>
</evidence>
<sequence>MNDYLGIKDKVASAVHLSLLRLARGGFVLNSNSSGGGNSIHCISFSIKSDVSWVDELREIAYTSVSFPNGINHANSNDINGSPSDVDVRAALTLYNRIKKKQYELQIASCCSCEVERCNDEKSKKKRHLPRQDIAFDIISDFGTHRRVADAKSLANLLSVEIEQALSTKTTTEDTGDFDLDTTDLSLTMEKPATTFFDIRPSDSGIICLVSSLRSQQLYAAGRVPCKQCIKWCKGMKGLWWHQLKEHGVDYSNAMDVAAGSVNELAVVEFQERSAFMIDVGSSSTPEHSVDTAYSPQEEELDVFDLVKSGDLNALIRHVEDGFKADTHLDKNGANCLHWAAGCGHVHIVSYLIEKCNCCPNQGQVGKRSFSGRTPLHWAARNGHLNTVEYLVKQCDVDIEAKTLDGTTAFCWAAWQGHLDVMKLLYKHRCDINLLNSFGCNALLWCSQGAATPEIFSWLLSSGADFSLVNTNGHSALHKAAQRGNASACKWLVDLFLHDDNGDFDGFLLIGPDAEGACPSDLCGMNGHESLAKWLSKRECDYVQKYSSMITSNAHEPGSKCRKLLQDKTTFPSWLSISIQQINIVEDGGIGRMRFVMHGRVTTKKLKETQDVIESLSEID</sequence>
<dbReference type="PANTHER" id="PTHR24193:SF121">
    <property type="entry name" value="ADA2A-CONTAINING COMPLEX COMPONENT 3, ISOFORM D"/>
    <property type="match status" value="1"/>
</dbReference>
<dbReference type="Proteomes" id="UP001530400">
    <property type="component" value="Unassembled WGS sequence"/>
</dbReference>
<evidence type="ECO:0000313" key="4">
    <source>
        <dbReference type="EMBL" id="KAL3769194.1"/>
    </source>
</evidence>
<organism evidence="4 5">
    <name type="scientific">Cyclotella atomus</name>
    <dbReference type="NCBI Taxonomy" id="382360"/>
    <lineage>
        <taxon>Eukaryota</taxon>
        <taxon>Sar</taxon>
        <taxon>Stramenopiles</taxon>
        <taxon>Ochrophyta</taxon>
        <taxon>Bacillariophyta</taxon>
        <taxon>Coscinodiscophyceae</taxon>
        <taxon>Thalassiosirophycidae</taxon>
        <taxon>Stephanodiscales</taxon>
        <taxon>Stephanodiscaceae</taxon>
        <taxon>Cyclotella</taxon>
    </lineage>
</organism>
<dbReference type="InterPro" id="IPR002110">
    <property type="entry name" value="Ankyrin_rpt"/>
</dbReference>
<evidence type="ECO:0000313" key="5">
    <source>
        <dbReference type="Proteomes" id="UP001530400"/>
    </source>
</evidence>
<keyword evidence="5" id="KW-1185">Reference proteome</keyword>
<accession>A0ABD3MZ96</accession>
<dbReference type="InterPro" id="IPR050663">
    <property type="entry name" value="Ankyrin-SOCS_Box"/>
</dbReference>
<dbReference type="Pfam" id="PF00023">
    <property type="entry name" value="Ank"/>
    <property type="match status" value="1"/>
</dbReference>
<dbReference type="AlphaFoldDB" id="A0ABD3MZ96"/>
<dbReference type="PROSITE" id="PS50297">
    <property type="entry name" value="ANK_REP_REGION"/>
    <property type="match status" value="1"/>
</dbReference>
<dbReference type="PANTHER" id="PTHR24193">
    <property type="entry name" value="ANKYRIN REPEAT PROTEIN"/>
    <property type="match status" value="1"/>
</dbReference>
<evidence type="ECO:0008006" key="6">
    <source>
        <dbReference type="Google" id="ProtNLM"/>
    </source>
</evidence>
<protein>
    <recommendedName>
        <fullName evidence="6">C2H2-type domain-containing protein</fullName>
    </recommendedName>
</protein>
<evidence type="ECO:0000256" key="1">
    <source>
        <dbReference type="ARBA" id="ARBA00022737"/>
    </source>
</evidence>
<dbReference type="InterPro" id="IPR036770">
    <property type="entry name" value="Ankyrin_rpt-contain_sf"/>
</dbReference>
<keyword evidence="1" id="KW-0677">Repeat</keyword>
<gene>
    <name evidence="4" type="ORF">ACHAWO_000840</name>
</gene>
<dbReference type="PRINTS" id="PR01415">
    <property type="entry name" value="ANKYRIN"/>
</dbReference>
<keyword evidence="2 3" id="KW-0040">ANK repeat</keyword>
<proteinExistence type="predicted"/>
<dbReference type="Gene3D" id="1.25.40.20">
    <property type="entry name" value="Ankyrin repeat-containing domain"/>
    <property type="match status" value="2"/>
</dbReference>
<reference evidence="4 5" key="1">
    <citation type="submission" date="2024-10" db="EMBL/GenBank/DDBJ databases">
        <title>Updated reference genomes for cyclostephanoid diatoms.</title>
        <authorList>
            <person name="Roberts W.R."/>
            <person name="Alverson A.J."/>
        </authorList>
    </citation>
    <scope>NUCLEOTIDE SEQUENCE [LARGE SCALE GENOMIC DNA]</scope>
    <source>
        <strain evidence="4 5">AJA010-31</strain>
    </source>
</reference>
<dbReference type="SMART" id="SM00248">
    <property type="entry name" value="ANK"/>
    <property type="match status" value="5"/>
</dbReference>
<dbReference type="EMBL" id="JALLPJ020001335">
    <property type="protein sequence ID" value="KAL3769194.1"/>
    <property type="molecule type" value="Genomic_DNA"/>
</dbReference>
<name>A0ABD3MZ96_9STRA</name>
<dbReference type="Pfam" id="PF12796">
    <property type="entry name" value="Ank_2"/>
    <property type="match status" value="2"/>
</dbReference>
<comment type="caution">
    <text evidence="4">The sequence shown here is derived from an EMBL/GenBank/DDBJ whole genome shotgun (WGS) entry which is preliminary data.</text>
</comment>
<dbReference type="SUPFAM" id="SSF48403">
    <property type="entry name" value="Ankyrin repeat"/>
    <property type="match status" value="1"/>
</dbReference>
<dbReference type="PROSITE" id="PS50088">
    <property type="entry name" value="ANK_REPEAT"/>
    <property type="match status" value="2"/>
</dbReference>
<evidence type="ECO:0000256" key="3">
    <source>
        <dbReference type="PROSITE-ProRule" id="PRU00023"/>
    </source>
</evidence>
<feature type="repeat" description="ANK" evidence="3">
    <location>
        <begin position="371"/>
        <end position="393"/>
    </location>
</feature>